<proteinExistence type="predicted"/>
<dbReference type="Pfam" id="PF00560">
    <property type="entry name" value="LRR_1"/>
    <property type="match status" value="1"/>
</dbReference>
<dbReference type="Gene3D" id="3.80.10.10">
    <property type="entry name" value="Ribonuclease Inhibitor"/>
    <property type="match status" value="2"/>
</dbReference>
<evidence type="ECO:0000313" key="4">
    <source>
        <dbReference type="EMBL" id="MFC5002550.1"/>
    </source>
</evidence>
<keyword evidence="5" id="KW-1185">Reference proteome</keyword>
<organism evidence="4 5">
    <name type="scientific">Dactylosporangium cerinum</name>
    <dbReference type="NCBI Taxonomy" id="1434730"/>
    <lineage>
        <taxon>Bacteria</taxon>
        <taxon>Bacillati</taxon>
        <taxon>Actinomycetota</taxon>
        <taxon>Actinomycetes</taxon>
        <taxon>Micromonosporales</taxon>
        <taxon>Micromonosporaceae</taxon>
        <taxon>Dactylosporangium</taxon>
    </lineage>
</organism>
<evidence type="ECO:0000256" key="1">
    <source>
        <dbReference type="ARBA" id="ARBA00022614"/>
    </source>
</evidence>
<reference evidence="5" key="1">
    <citation type="journal article" date="2019" name="Int. J. Syst. Evol. Microbiol.">
        <title>The Global Catalogue of Microorganisms (GCM) 10K type strain sequencing project: providing services to taxonomists for standard genome sequencing and annotation.</title>
        <authorList>
            <consortium name="The Broad Institute Genomics Platform"/>
            <consortium name="The Broad Institute Genome Sequencing Center for Infectious Disease"/>
            <person name="Wu L."/>
            <person name="Ma J."/>
        </authorList>
    </citation>
    <scope>NUCLEOTIDE SEQUENCE [LARGE SCALE GENOMIC DNA]</scope>
    <source>
        <strain evidence="5">CGMCC 4.7152</strain>
    </source>
</reference>
<feature type="domain" description="Disease resistance R13L4/SHOC-2-like LRR" evidence="3">
    <location>
        <begin position="233"/>
        <end position="334"/>
    </location>
</feature>
<dbReference type="InterPro" id="IPR032675">
    <property type="entry name" value="LRR_dom_sf"/>
</dbReference>
<dbReference type="RefSeq" id="WP_380120688.1">
    <property type="nucleotide sequence ID" value="NZ_JBHSIU010000041.1"/>
</dbReference>
<dbReference type="InterPro" id="IPR001611">
    <property type="entry name" value="Leu-rich_rpt"/>
</dbReference>
<protein>
    <recommendedName>
        <fullName evidence="3">Disease resistance R13L4/SHOC-2-like LRR domain-containing protein</fullName>
    </recommendedName>
</protein>
<dbReference type="InterPro" id="IPR050216">
    <property type="entry name" value="LRR_domain-containing"/>
</dbReference>
<keyword evidence="2" id="KW-0677">Repeat</keyword>
<dbReference type="InterPro" id="IPR003591">
    <property type="entry name" value="Leu-rich_rpt_typical-subtyp"/>
</dbReference>
<accession>A0ABV9W1L1</accession>
<dbReference type="Pfam" id="PF23598">
    <property type="entry name" value="LRR_14"/>
    <property type="match status" value="1"/>
</dbReference>
<gene>
    <name evidence="4" type="ORF">ACFPIJ_32550</name>
</gene>
<name>A0ABV9W1L1_9ACTN</name>
<evidence type="ECO:0000259" key="3">
    <source>
        <dbReference type="Pfam" id="PF23598"/>
    </source>
</evidence>
<dbReference type="PANTHER" id="PTHR48051">
    <property type="match status" value="1"/>
</dbReference>
<sequence>MIPELLPFAEADARLDGGLSACFQGYYETVLLFAGDVAFDGDLLPAVAAVAPGPFDLVAFAGDLTVGGAVAAYEATPGVYVGGFTRAETLEGGDAEVYLGDGAFTYFVYGHYNDGILETGRVDTPWVVNFDHDLRVTAPGATRVDNFGVDGDFHRGTITGSFVPEVLDAKRGNLDLDAFLERLRAGLPVLLAGALTARQQALADVAAAHDAHATDLDLTGRDLDGFPEQILTMPWLRTLVLDQTALGELPDGIAALTALETLSVRSCRLTSLPAAVAALPALRVLRVAGNPLPALPAGLGSLVELDVSGMARPSATGDLPVFELPADLTGLRRLVADGTDVAGIPAGVRELSLRGSTWQHLRRVPPGLTGLRHLRRLDLSGNAFDALPADLPDVEELDLANALGLLRTPLPGFAGLPRLRVLRLSGGTDHSALPVPPHSLLRPVFAAPVATLVELSVDRWGPSDKGGRGPLTAGDLAGIGGFRALRVLDLSFNELRSLPDDLFTLPLDRLDLRYNRLDAASRARVREVFPQAEL</sequence>
<dbReference type="Pfam" id="PF13516">
    <property type="entry name" value="LRR_6"/>
    <property type="match status" value="1"/>
</dbReference>
<dbReference type="PANTHER" id="PTHR48051:SF1">
    <property type="entry name" value="RAS SUPPRESSOR PROTEIN 1"/>
    <property type="match status" value="1"/>
</dbReference>
<evidence type="ECO:0000313" key="5">
    <source>
        <dbReference type="Proteomes" id="UP001595912"/>
    </source>
</evidence>
<dbReference type="Proteomes" id="UP001595912">
    <property type="component" value="Unassembled WGS sequence"/>
</dbReference>
<keyword evidence="1" id="KW-0433">Leucine-rich repeat</keyword>
<dbReference type="InterPro" id="IPR055414">
    <property type="entry name" value="LRR_R13L4/SHOC2-like"/>
</dbReference>
<dbReference type="EMBL" id="JBHSIU010000041">
    <property type="protein sequence ID" value="MFC5002550.1"/>
    <property type="molecule type" value="Genomic_DNA"/>
</dbReference>
<comment type="caution">
    <text evidence="4">The sequence shown here is derived from an EMBL/GenBank/DDBJ whole genome shotgun (WGS) entry which is preliminary data.</text>
</comment>
<dbReference type="SUPFAM" id="SSF52058">
    <property type="entry name" value="L domain-like"/>
    <property type="match status" value="1"/>
</dbReference>
<dbReference type="PROSITE" id="PS51450">
    <property type="entry name" value="LRR"/>
    <property type="match status" value="1"/>
</dbReference>
<dbReference type="SMART" id="SM00369">
    <property type="entry name" value="LRR_TYP"/>
    <property type="match status" value="4"/>
</dbReference>
<evidence type="ECO:0000256" key="2">
    <source>
        <dbReference type="ARBA" id="ARBA00022737"/>
    </source>
</evidence>